<dbReference type="Proteomes" id="UP001152797">
    <property type="component" value="Unassembled WGS sequence"/>
</dbReference>
<sequence length="106" mass="11816">MEEAKLIRMAAAISEYTISSLLRETASEAAETLNKAAPTVQTLLGAPQHLLNDITRAQQALEQLERSAVSYQKERATDVAAAQKDIMQHWHPRRKEELGSNFNSEP</sequence>
<accession>A0A9P1CUE7</accession>
<evidence type="ECO:0000313" key="3">
    <source>
        <dbReference type="EMBL" id="CAI4001997.1"/>
    </source>
</evidence>
<dbReference type="EMBL" id="CAMXCT010002317">
    <property type="protein sequence ID" value="CAI3997302.1"/>
    <property type="molecule type" value="Genomic_DNA"/>
</dbReference>
<dbReference type="EMBL" id="CAMXCT020002317">
    <property type="protein sequence ID" value="CAL1150677.1"/>
    <property type="molecule type" value="Genomic_DNA"/>
</dbReference>
<evidence type="ECO:0000313" key="4">
    <source>
        <dbReference type="EMBL" id="CAL4784614.1"/>
    </source>
</evidence>
<dbReference type="EMBL" id="CAMXCT020003023">
    <property type="protein sequence ID" value="CAL1155372.1"/>
    <property type="molecule type" value="Genomic_DNA"/>
</dbReference>
<feature type="region of interest" description="Disordered" evidence="1">
    <location>
        <begin position="81"/>
        <end position="106"/>
    </location>
</feature>
<name>A0A9P1CUE7_9DINO</name>
<reference evidence="4 5" key="2">
    <citation type="submission" date="2024-05" db="EMBL/GenBank/DDBJ databases">
        <authorList>
            <person name="Chen Y."/>
            <person name="Shah S."/>
            <person name="Dougan E. K."/>
            <person name="Thang M."/>
            <person name="Chan C."/>
        </authorList>
    </citation>
    <scope>NUCLEOTIDE SEQUENCE [LARGE SCALE GENOMIC DNA]</scope>
</reference>
<dbReference type="EMBL" id="CAMXCT030002317">
    <property type="protein sequence ID" value="CAL4784614.1"/>
    <property type="molecule type" value="Genomic_DNA"/>
</dbReference>
<organism evidence="2">
    <name type="scientific">Cladocopium goreaui</name>
    <dbReference type="NCBI Taxonomy" id="2562237"/>
    <lineage>
        <taxon>Eukaryota</taxon>
        <taxon>Sar</taxon>
        <taxon>Alveolata</taxon>
        <taxon>Dinophyceae</taxon>
        <taxon>Suessiales</taxon>
        <taxon>Symbiodiniaceae</taxon>
        <taxon>Cladocopium</taxon>
    </lineage>
</organism>
<dbReference type="AlphaFoldDB" id="A0A9P1CUE7"/>
<proteinExistence type="predicted"/>
<gene>
    <name evidence="2" type="ORF">C1SCF055_LOCUS23698</name>
    <name evidence="3" type="ORF">C1SCF055_LOCUS27986</name>
</gene>
<reference evidence="2" key="1">
    <citation type="submission" date="2022-10" db="EMBL/GenBank/DDBJ databases">
        <authorList>
            <person name="Chen Y."/>
            <person name="Dougan E. K."/>
            <person name="Chan C."/>
            <person name="Rhodes N."/>
            <person name="Thang M."/>
        </authorList>
    </citation>
    <scope>NUCLEOTIDE SEQUENCE</scope>
</reference>
<dbReference type="EMBL" id="CAMXCT030003023">
    <property type="protein sequence ID" value="CAL4789309.1"/>
    <property type="molecule type" value="Genomic_DNA"/>
</dbReference>
<evidence type="ECO:0000313" key="5">
    <source>
        <dbReference type="Proteomes" id="UP001152797"/>
    </source>
</evidence>
<comment type="caution">
    <text evidence="2">The sequence shown here is derived from an EMBL/GenBank/DDBJ whole genome shotgun (WGS) entry which is preliminary data.</text>
</comment>
<dbReference type="EMBL" id="CAMXCT010003023">
    <property type="protein sequence ID" value="CAI4001997.1"/>
    <property type="molecule type" value="Genomic_DNA"/>
</dbReference>
<evidence type="ECO:0000313" key="2">
    <source>
        <dbReference type="EMBL" id="CAI3997302.1"/>
    </source>
</evidence>
<evidence type="ECO:0000256" key="1">
    <source>
        <dbReference type="SAM" id="MobiDB-lite"/>
    </source>
</evidence>
<keyword evidence="5" id="KW-1185">Reference proteome</keyword>
<protein>
    <submittedName>
        <fullName evidence="2">Uncharacterized protein</fullName>
    </submittedName>
</protein>